<keyword evidence="1" id="KW-0413">Isomerase</keyword>
<dbReference type="KEGG" id="mcys:MCB1EB_1629"/>
<sequence>MGPMVKEKAQMQAGLMGAQQMRAQAEADASNYTLDNRKNIAQWLDNDPDIQKLAQQNPHYAQALRLGYKMFGQTGHHDVSKFVGDAQKQALIGEARQVIPADSQDLDLQNRLVSIASSKPYEPFKNISNTGYMANHATGQILPGNAETVDFFRQAQNAQNALRNAQTQKVLEEASSPLTQLKIENERARLADTQAKTAGRHKKAETTLREHTALHETNVKSLNRALGFLDRVLKNEEGLKGISGPQLSHKPTVLMTPAQSNAKSDLETIKSKVSLGVIQDMRKGSAAGATGFGNMNERQTKLIEEALGSLDRAQSYEQVVGNLKIIQQAFQEMRNNSLQDMDRINLELLQFPAQKEGTRVSQTPRKIIRRGKLKDGRVVIQYSDGDTELK</sequence>
<gene>
    <name evidence="1" type="ORF">MCB1EB_1629</name>
</gene>
<evidence type="ECO:0000313" key="1">
    <source>
        <dbReference type="EMBL" id="BBE09790.1"/>
    </source>
</evidence>
<protein>
    <submittedName>
        <fullName evidence="1">Xylose isomerase domain protein TIM barrel</fullName>
    </submittedName>
</protein>
<dbReference type="Proteomes" id="UP000282597">
    <property type="component" value="Chromosome"/>
</dbReference>
<dbReference type="AlphaFoldDB" id="A0A2Z6EWG2"/>
<evidence type="ECO:0000313" key="2">
    <source>
        <dbReference type="Proteomes" id="UP000282597"/>
    </source>
</evidence>
<accession>A0A2Z6EWG2</accession>
<dbReference type="EMBL" id="AP018150">
    <property type="protein sequence ID" value="BBE09790.1"/>
    <property type="molecule type" value="Genomic_DNA"/>
</dbReference>
<keyword evidence="2" id="KW-1185">Reference proteome</keyword>
<name>A0A2Z6EWG2_9BURK</name>
<proteinExistence type="predicted"/>
<dbReference type="GO" id="GO:0016853">
    <property type="term" value="F:isomerase activity"/>
    <property type="evidence" value="ECO:0007669"/>
    <property type="project" value="UniProtKB-KW"/>
</dbReference>
<organism evidence="1 2">
    <name type="scientific">Mycoavidus cysteinexigens</name>
    <dbReference type="NCBI Taxonomy" id="1553431"/>
    <lineage>
        <taxon>Bacteria</taxon>
        <taxon>Pseudomonadati</taxon>
        <taxon>Pseudomonadota</taxon>
        <taxon>Betaproteobacteria</taxon>
        <taxon>Burkholderiales</taxon>
        <taxon>Burkholderiaceae</taxon>
        <taxon>Mycoavidus</taxon>
    </lineage>
</organism>
<reference evidence="1 2" key="1">
    <citation type="journal article" date="2018" name="Microbes Environ.">
        <title>Comparative Genomic Insights into Endofungal Lifestyles of Two Bacterial Endosymbionts, Mycoavidus cysteinexigens and Burkholderia rhizoxinica.</title>
        <authorList>
            <person name="Sharmin D."/>
            <person name="Guo Y."/>
            <person name="Nishizawa T."/>
            <person name="Ohshima S."/>
            <person name="Sato Y."/>
            <person name="Takashima Y."/>
            <person name="Narisawa K."/>
            <person name="Ohta H."/>
        </authorList>
    </citation>
    <scope>NUCLEOTIDE SEQUENCE [LARGE SCALE GENOMIC DNA]</scope>
    <source>
        <strain evidence="1 2">B1-EB</strain>
    </source>
</reference>